<sequence>MSTHQIKKLPIHHESYDAILEMLHLEPEGPSTPVETLKWNSAIRNLRDKFQYKFVRD</sequence>
<evidence type="ECO:0000313" key="2">
    <source>
        <dbReference type="Proteomes" id="UP000001571"/>
    </source>
</evidence>
<dbReference type="RefSeq" id="YP_001039663.1">
    <property type="nucleotide sequence ID" value="NC_009014.1"/>
</dbReference>
<dbReference type="Proteomes" id="UP000001571">
    <property type="component" value="Segment"/>
</dbReference>
<reference evidence="1 2" key="2">
    <citation type="journal article" date="1986" name="Appl. Environ. Microbiol.">
        <title>Cloning and Expression in Escherichia coli of the Polysaccharide Depolymerase Associated with Bacteriophage-Infected Erwinia amylovora.</title>
        <authorList>
            <person name="Vandenbergh P.A."/>
            <person name="Cole R.L."/>
        </authorList>
    </citation>
    <scope>NUCLEOTIDE SEQUENCE [LARGE SCALE GENOMIC DNA]</scope>
</reference>
<name>A2I800_9CAUD</name>
<reference evidence="1 2" key="1">
    <citation type="journal article" date="1985" name="Appl. Environ. Microbiol.">
        <title>Partial Purification and Characterization of a Polysaccharide Depolymerase Associated with Phage-Infected Erwinia amylovora.</title>
        <authorList>
            <person name="Vandenbergh P.A."/>
            <person name="Wright A.M."/>
            <person name="Vidaver A.K."/>
        </authorList>
    </citation>
    <scope>NUCLEOTIDE SEQUENCE [LARGE SCALE GENOMIC DNA]</scope>
</reference>
<dbReference type="EMBL" id="EF160123">
    <property type="protein sequence ID" value="ABM63422.1"/>
    <property type="molecule type" value="Genomic_DNA"/>
</dbReference>
<dbReference type="KEGG" id="vg:4818369"/>
<organism evidence="1 2">
    <name type="scientific">Erwinia phage Era103</name>
    <dbReference type="NCBI Taxonomy" id="418443"/>
    <lineage>
        <taxon>Viruses</taxon>
        <taxon>Duplodnaviria</taxon>
        <taxon>Heunggongvirae</taxon>
        <taxon>Uroviricota</taxon>
        <taxon>Caudoviricetes</taxon>
        <taxon>Autographivirales</taxon>
        <taxon>Autosignataviridae</taxon>
        <taxon>Molineuxvirinae</taxon>
        <taxon>Eracentumvirus</taxon>
        <taxon>Eracentumvirus era103</taxon>
    </lineage>
</organism>
<evidence type="ECO:0000313" key="1">
    <source>
        <dbReference type="EMBL" id="ABM63422.1"/>
    </source>
</evidence>
<dbReference type="GeneID" id="4818369"/>
<keyword evidence="2" id="KW-1185">Reference proteome</keyword>
<proteinExistence type="predicted"/>
<gene>
    <name evidence="1" type="ORF">Era103g32</name>
</gene>
<protein>
    <submittedName>
        <fullName evidence="1">Uncharacterized protein</fullName>
    </submittedName>
</protein>
<accession>A2I800</accession>